<evidence type="ECO:0000256" key="5">
    <source>
        <dbReference type="ARBA" id="ARBA00050018"/>
    </source>
</evidence>
<evidence type="ECO:0000313" key="8">
    <source>
        <dbReference type="Proteomes" id="UP000317043"/>
    </source>
</evidence>
<protein>
    <recommendedName>
        <fullName evidence="5">glycine oxidase</fullName>
        <ecNumber evidence="5">1.4.3.19</ecNumber>
    </recommendedName>
</protein>
<dbReference type="Proteomes" id="UP000317043">
    <property type="component" value="Unassembled WGS sequence"/>
</dbReference>
<dbReference type="GO" id="GO:0009228">
    <property type="term" value="P:thiamine biosynthetic process"/>
    <property type="evidence" value="ECO:0007669"/>
    <property type="project" value="UniProtKB-KW"/>
</dbReference>
<evidence type="ECO:0000256" key="2">
    <source>
        <dbReference type="ARBA" id="ARBA00022977"/>
    </source>
</evidence>
<dbReference type="SUPFAM" id="SSF54373">
    <property type="entry name" value="FAD-linked reductases, C-terminal domain"/>
    <property type="match status" value="1"/>
</dbReference>
<dbReference type="GO" id="GO:0043799">
    <property type="term" value="F:glycine oxidase activity"/>
    <property type="evidence" value="ECO:0007669"/>
    <property type="project" value="UniProtKB-EC"/>
</dbReference>
<dbReference type="SUPFAM" id="SSF51905">
    <property type="entry name" value="FAD/NAD(P)-binding domain"/>
    <property type="match status" value="1"/>
</dbReference>
<dbReference type="PANTHER" id="PTHR13847">
    <property type="entry name" value="SARCOSINE DEHYDROGENASE-RELATED"/>
    <property type="match status" value="1"/>
</dbReference>
<dbReference type="InterPro" id="IPR036188">
    <property type="entry name" value="FAD/NAD-bd_sf"/>
</dbReference>
<name>A0A543B064_9ACTN</name>
<evidence type="ECO:0000256" key="1">
    <source>
        <dbReference type="ARBA" id="ARBA00004948"/>
    </source>
</evidence>
<dbReference type="GO" id="GO:0009229">
    <property type="term" value="P:thiamine diphosphate biosynthetic process"/>
    <property type="evidence" value="ECO:0007669"/>
    <property type="project" value="UniProtKB-UniPathway"/>
</dbReference>
<dbReference type="GO" id="GO:0050660">
    <property type="term" value="F:flavin adenine dinucleotide binding"/>
    <property type="evidence" value="ECO:0007669"/>
    <property type="project" value="InterPro"/>
</dbReference>
<feature type="domain" description="FAD dependent oxidoreductase" evidence="6">
    <location>
        <begin position="4"/>
        <end position="338"/>
    </location>
</feature>
<organism evidence="7 8">
    <name type="scientific">Stackebrandtia endophytica</name>
    <dbReference type="NCBI Taxonomy" id="1496996"/>
    <lineage>
        <taxon>Bacteria</taxon>
        <taxon>Bacillati</taxon>
        <taxon>Actinomycetota</taxon>
        <taxon>Actinomycetes</taxon>
        <taxon>Glycomycetales</taxon>
        <taxon>Glycomycetaceae</taxon>
        <taxon>Stackebrandtia</taxon>
    </lineage>
</organism>
<dbReference type="NCBIfam" id="TIGR02352">
    <property type="entry name" value="thiamin_ThiO"/>
    <property type="match status" value="1"/>
</dbReference>
<gene>
    <name evidence="7" type="ORF">FB566_3805</name>
</gene>
<evidence type="ECO:0000256" key="4">
    <source>
        <dbReference type="ARBA" id="ARBA00049872"/>
    </source>
</evidence>
<comment type="pathway">
    <text evidence="1">Cofactor biosynthesis; thiamine diphosphate biosynthesis.</text>
</comment>
<dbReference type="InterPro" id="IPR012727">
    <property type="entry name" value="Gly_oxidase_ThiO"/>
</dbReference>
<comment type="catalytic activity">
    <reaction evidence="4">
        <text>glycine + O2 + H2O = glyoxylate + H2O2 + NH4(+)</text>
        <dbReference type="Rhea" id="RHEA:11532"/>
        <dbReference type="ChEBI" id="CHEBI:15377"/>
        <dbReference type="ChEBI" id="CHEBI:15379"/>
        <dbReference type="ChEBI" id="CHEBI:16240"/>
        <dbReference type="ChEBI" id="CHEBI:28938"/>
        <dbReference type="ChEBI" id="CHEBI:36655"/>
        <dbReference type="ChEBI" id="CHEBI:57305"/>
        <dbReference type="EC" id="1.4.3.19"/>
    </reaction>
</comment>
<dbReference type="Gene3D" id="3.50.50.60">
    <property type="entry name" value="FAD/NAD(P)-binding domain"/>
    <property type="match status" value="1"/>
</dbReference>
<evidence type="ECO:0000313" key="7">
    <source>
        <dbReference type="EMBL" id="TQL78223.1"/>
    </source>
</evidence>
<dbReference type="EMBL" id="VFOW01000001">
    <property type="protein sequence ID" value="TQL78223.1"/>
    <property type="molecule type" value="Genomic_DNA"/>
</dbReference>
<keyword evidence="8" id="KW-1185">Reference proteome</keyword>
<sequence length="359" mass="38149">MSADIAVVGGGVVGSAIAWRLAQAGAAVTVYDDTAAGRASTVAAGMLAPASEAQLDNPHLLRLSIAAARRWPQFAADLADQAEQTDPDDHIGYRACGTLLVAMSAADQADIDRYRDLYQREGIEIQRWDGERCRTVEPLLSHRVNAGLFAPGDHQVDPRRTLAALIRAGAAAGVRRVAEPVTNLSELKAGRVVLAAGTWSGRLAEFPIRPVHGQVLRLHAPAGDANHIGRSIRAVNRGRSVYLVPRSNGEVVVGASSHELGFDTAARVGDTVTLLRDAVDVVPELTEYRLIETNVGLRPGTPDNAPLLGPIGDGRVVVATGHFRNGILLAPITADLITRYLTTGAEPVELRTFNAERFA</sequence>
<dbReference type="Pfam" id="PF01266">
    <property type="entry name" value="DAO"/>
    <property type="match status" value="1"/>
</dbReference>
<comment type="caution">
    <text evidence="7">The sequence shown here is derived from an EMBL/GenBank/DDBJ whole genome shotgun (WGS) entry which is preliminary data.</text>
</comment>
<dbReference type="FunCoup" id="A0A543B064">
    <property type="interactions" value="98"/>
</dbReference>
<keyword evidence="2" id="KW-0784">Thiamine biosynthesis</keyword>
<evidence type="ECO:0000259" key="6">
    <source>
        <dbReference type="Pfam" id="PF01266"/>
    </source>
</evidence>
<dbReference type="AlphaFoldDB" id="A0A543B064"/>
<dbReference type="UniPathway" id="UPA00060"/>
<dbReference type="PANTHER" id="PTHR13847:SF289">
    <property type="entry name" value="GLYCINE OXIDASE"/>
    <property type="match status" value="1"/>
</dbReference>
<dbReference type="RefSeq" id="WP_142042332.1">
    <property type="nucleotide sequence ID" value="NZ_JBHTGS010000004.1"/>
</dbReference>
<accession>A0A543B064</accession>
<dbReference type="OrthoDB" id="3214401at2"/>
<dbReference type="Gene3D" id="3.30.9.10">
    <property type="entry name" value="D-Amino Acid Oxidase, subunit A, domain 2"/>
    <property type="match status" value="1"/>
</dbReference>
<dbReference type="InParanoid" id="A0A543B064"/>
<reference evidence="7 8" key="1">
    <citation type="submission" date="2019-06" db="EMBL/GenBank/DDBJ databases">
        <title>Sequencing the genomes of 1000 actinobacteria strains.</title>
        <authorList>
            <person name="Klenk H.-P."/>
        </authorList>
    </citation>
    <scope>NUCLEOTIDE SEQUENCE [LARGE SCALE GENOMIC DNA]</scope>
    <source>
        <strain evidence="7 8">DSM 45928</strain>
    </source>
</reference>
<dbReference type="GO" id="GO:0005737">
    <property type="term" value="C:cytoplasm"/>
    <property type="evidence" value="ECO:0007669"/>
    <property type="project" value="TreeGrafter"/>
</dbReference>
<evidence type="ECO:0000256" key="3">
    <source>
        <dbReference type="ARBA" id="ARBA00023002"/>
    </source>
</evidence>
<proteinExistence type="predicted"/>
<dbReference type="InterPro" id="IPR006076">
    <property type="entry name" value="FAD-dep_OxRdtase"/>
</dbReference>
<keyword evidence="3" id="KW-0560">Oxidoreductase</keyword>
<dbReference type="EC" id="1.4.3.19" evidence="5"/>